<evidence type="ECO:0000256" key="2">
    <source>
        <dbReference type="ARBA" id="ARBA00010254"/>
    </source>
</evidence>
<dbReference type="KEGG" id="blr:BRLA_c001880"/>
<dbReference type="InterPro" id="IPR019984">
    <property type="entry name" value="Ribosomal_uS17_bact/chlr"/>
</dbReference>
<dbReference type="InterPro" id="IPR000266">
    <property type="entry name" value="Ribosomal_uS17"/>
</dbReference>
<keyword evidence="11" id="KW-1185">Reference proteome</keyword>
<dbReference type="InterPro" id="IPR012340">
    <property type="entry name" value="NA-bd_OB-fold"/>
</dbReference>
<dbReference type="STRING" id="1042163.BRLA_c001880"/>
<gene>
    <name evidence="8 10" type="primary">rpsQ</name>
    <name evidence="10" type="ORF">BRLA_c001880</name>
</gene>
<dbReference type="PANTHER" id="PTHR10744">
    <property type="entry name" value="40S RIBOSOMAL PROTEIN S11 FAMILY MEMBER"/>
    <property type="match status" value="1"/>
</dbReference>
<reference evidence="10 11" key="1">
    <citation type="journal article" date="2011" name="J. Bacteriol.">
        <title>Genome sequence of Brevibacillus laterosporus LMG 15441, a pathogen of invertebrates.</title>
        <authorList>
            <person name="Djukic M."/>
            <person name="Poehlein A."/>
            <person name="Thurmer A."/>
            <person name="Daniel R."/>
        </authorList>
    </citation>
    <scope>NUCLEOTIDE SEQUENCE [LARGE SCALE GENOMIC DNA]</scope>
    <source>
        <strain evidence="10 11">LMG 15441</strain>
    </source>
</reference>
<evidence type="ECO:0000256" key="8">
    <source>
        <dbReference type="HAMAP-Rule" id="MF_01345"/>
    </source>
</evidence>
<comment type="similarity">
    <text evidence="2 8 9">Belongs to the universal ribosomal protein uS17 family.</text>
</comment>
<dbReference type="Proteomes" id="UP000005850">
    <property type="component" value="Chromosome"/>
</dbReference>
<dbReference type="PROSITE" id="PS00056">
    <property type="entry name" value="RIBOSOMAL_S17"/>
    <property type="match status" value="1"/>
</dbReference>
<evidence type="ECO:0000313" key="11">
    <source>
        <dbReference type="Proteomes" id="UP000005850"/>
    </source>
</evidence>
<keyword evidence="7 8" id="KW-0687">Ribonucleoprotein</keyword>
<dbReference type="FunFam" id="2.40.50.140:FF:000026">
    <property type="entry name" value="30S ribosomal protein S17"/>
    <property type="match status" value="1"/>
</dbReference>
<evidence type="ECO:0000313" key="10">
    <source>
        <dbReference type="EMBL" id="AIG24598.1"/>
    </source>
</evidence>
<organism evidence="10 11">
    <name type="scientific">Brevibacillus laterosporus LMG 15441</name>
    <dbReference type="NCBI Taxonomy" id="1042163"/>
    <lineage>
        <taxon>Bacteria</taxon>
        <taxon>Bacillati</taxon>
        <taxon>Bacillota</taxon>
        <taxon>Bacilli</taxon>
        <taxon>Bacillales</taxon>
        <taxon>Paenibacillaceae</taxon>
        <taxon>Brevibacillus</taxon>
    </lineage>
</organism>
<protein>
    <recommendedName>
        <fullName evidence="8">Small ribosomal subunit protein uS17</fullName>
    </recommendedName>
</protein>
<keyword evidence="5 8" id="KW-0694">RNA-binding</keyword>
<keyword evidence="4 8" id="KW-0699">rRNA-binding</keyword>
<evidence type="ECO:0000256" key="1">
    <source>
        <dbReference type="ARBA" id="ARBA00002932"/>
    </source>
</evidence>
<dbReference type="Pfam" id="PF00366">
    <property type="entry name" value="Ribosomal_S17"/>
    <property type="match status" value="1"/>
</dbReference>
<dbReference type="SUPFAM" id="SSF50249">
    <property type="entry name" value="Nucleic acid-binding proteins"/>
    <property type="match status" value="1"/>
</dbReference>
<dbReference type="PRINTS" id="PR00973">
    <property type="entry name" value="RIBOSOMALS17"/>
</dbReference>
<dbReference type="CDD" id="cd00364">
    <property type="entry name" value="Ribosomal_uS17"/>
    <property type="match status" value="1"/>
</dbReference>
<comment type="subunit">
    <text evidence="3 8">Part of the 30S ribosomal subunit.</text>
</comment>
<evidence type="ECO:0000256" key="5">
    <source>
        <dbReference type="ARBA" id="ARBA00022884"/>
    </source>
</evidence>
<dbReference type="eggNOG" id="COG0186">
    <property type="taxonomic scope" value="Bacteria"/>
</dbReference>
<evidence type="ECO:0000256" key="9">
    <source>
        <dbReference type="RuleBase" id="RU003872"/>
    </source>
</evidence>
<dbReference type="GO" id="GO:0019843">
    <property type="term" value="F:rRNA binding"/>
    <property type="evidence" value="ECO:0007669"/>
    <property type="project" value="UniProtKB-UniRule"/>
</dbReference>
<dbReference type="NCBIfam" id="TIGR03635">
    <property type="entry name" value="uS17_bact"/>
    <property type="match status" value="1"/>
</dbReference>
<evidence type="ECO:0000256" key="6">
    <source>
        <dbReference type="ARBA" id="ARBA00022980"/>
    </source>
</evidence>
<dbReference type="GO" id="GO:0003735">
    <property type="term" value="F:structural constituent of ribosome"/>
    <property type="evidence" value="ECO:0007669"/>
    <property type="project" value="UniProtKB-UniRule"/>
</dbReference>
<dbReference type="EMBL" id="CP007806">
    <property type="protein sequence ID" value="AIG24598.1"/>
    <property type="molecule type" value="Genomic_DNA"/>
</dbReference>
<dbReference type="GO" id="GO:0006412">
    <property type="term" value="P:translation"/>
    <property type="evidence" value="ECO:0007669"/>
    <property type="project" value="UniProtKB-UniRule"/>
</dbReference>
<evidence type="ECO:0000256" key="7">
    <source>
        <dbReference type="ARBA" id="ARBA00023274"/>
    </source>
</evidence>
<name>A0A075R078_BRELA</name>
<dbReference type="PANTHER" id="PTHR10744:SF1">
    <property type="entry name" value="SMALL RIBOSOMAL SUBUNIT PROTEIN US17M"/>
    <property type="match status" value="1"/>
</dbReference>
<dbReference type="GO" id="GO:0022627">
    <property type="term" value="C:cytosolic small ribosomal subunit"/>
    <property type="evidence" value="ECO:0007669"/>
    <property type="project" value="UniProtKB-UniRule"/>
</dbReference>
<evidence type="ECO:0000256" key="3">
    <source>
        <dbReference type="ARBA" id="ARBA00011458"/>
    </source>
</evidence>
<comment type="function">
    <text evidence="1 8">One of the primary rRNA binding proteins, it binds specifically to the 5'-end of 16S ribosomal RNA.</text>
</comment>
<dbReference type="HAMAP" id="MF_01345_B">
    <property type="entry name" value="Ribosomal_uS17_B"/>
    <property type="match status" value="1"/>
</dbReference>
<evidence type="ECO:0000256" key="4">
    <source>
        <dbReference type="ARBA" id="ARBA00022730"/>
    </source>
</evidence>
<accession>A0A075R078</accession>
<dbReference type="RefSeq" id="WP_003333785.1">
    <property type="nucleotide sequence ID" value="NZ_CP007806.1"/>
</dbReference>
<sequence length="88" mass="10246">MTAQRNLRRTLVGRVVSDKMDKTVVVLVETYKKHTLYGKRVKYSKKFKAHDENNTAKIGDIVEIMETRPLSKDKRFRLVKVVQEAVIV</sequence>
<proteinExistence type="inferred from homology"/>
<dbReference type="Gene3D" id="2.40.50.140">
    <property type="entry name" value="Nucleic acid-binding proteins"/>
    <property type="match status" value="1"/>
</dbReference>
<dbReference type="InterPro" id="IPR019979">
    <property type="entry name" value="Ribosomal_uS17_CS"/>
</dbReference>
<dbReference type="HOGENOM" id="CLU_073626_1_0_9"/>
<dbReference type="NCBIfam" id="NF004123">
    <property type="entry name" value="PRK05610.1"/>
    <property type="match status" value="1"/>
</dbReference>
<dbReference type="AlphaFoldDB" id="A0A075R078"/>
<keyword evidence="6 8" id="KW-0689">Ribosomal protein</keyword>